<keyword evidence="6" id="KW-0255">Endonuclease</keyword>
<proteinExistence type="predicted"/>
<sequence>MPPRYNLRSGKPAATPAAPQPIPGEYNTPSIPNVDAPLDSSLSALTETESDHSLAEEGPKLLYSQVASSRTPSVHSEEAEPAHGVGSAPVTSSGSSTASDGQNIFSNSTSTEYMADISAVERQVRVEPDDDEGGKWTEVRRRHHSKSPDHEVLEEDSLMSSARLGSRATLSEDQRLAIDAAERGMSPADRERVQRRMQAVGEPAHTDHSSSRGEGPSRDKGKTVDPLNWGAVGIDPRELDPEEQCRALDEYSARKVRRTECLHSMSSNKSRDRVSEWCEAVDEQSTTGAHLDERPEELDRSTPTHISFEEADAMRQKIAALEAQVARLAILSPQRDAARPVVPQVTTNEAETSPISVKGRKKVKTHQVTSVVLPGPAEALIDNTLFHARRLPAELTPVVPRAAVLRPAAQIQPNSYLGQVFQNLASHDGAAPDPDPGDSPSSPNGSDSESGRLRSDSAGGLRDRQARKDDGKGEQQEVSKVPVLKPREPKASSGAVDVQAFHKFIQEATAYVDGYRIKPELQASSISYFLNGKAYEFYINTVSENPRTWTLCKMFIELFNYCFPVNFRQRMQEKLDAAHQGKRTVREFVYELKGLFLMVGYVPPEYKVRRLWFGLNGPIQAELWRARLTPETASWSEVQEVAEISELAHHASESALRRGQQTGSAHNTQPGSTNSGGHRSDERAGRKPFHGGGERTRDRPSGATTNTSGRPQQTKSSSSNAPINAAKPRLSDSERAELQAAGKCFLCREPGHMSRNCPTAGCIKSNQKGKAPGVSTFNVELDFAGAERLRDLAETTATIEEIDVNMMHFDFGHSPLLCRPEHSSCVSPDWSDVDSDISMSDLCQAEGTVSDSDQVMGVGDEMMAEQVPASSEHPPLPAQGQPYVPLGDLYAARATDILNQCRPFCVNSEPDDSFLVYRVSDDEHVIMYTALLEDVVIKSTLLQYPTFNLPAWYQDRIPVDRCVPRLDGNTGAAALMGDALALGAEGVLNEHVPYPPGNTASHHHSARFECFQHTGCVVIHDSYLALCFSCPNSVLENGKMNLPDWYATRVHQCLDENPLPFSSDDLEGELVILFGEPSAHLDDAVELCAVAHPQLSAPTVTLQRNSASPRDFRRVIPEPIVVVVRVNGEPARALLDSGSLSDFISAKLAHQLSVKTFELEKPLPVQLAVQGSRAKINFGCKTKLEYQSVREERYFDLINLLNYDLILGTPFLFQHQVAVGFNPTTVVVGSATTLPVEGKRMRVLESHAADLFEEQLEVARGVLREYAAPICLDASDSPLPPLRAINHTIPLKDPSKIYTWRPSKCPDAHRASWIEKRNAYLKSGRWRMSTARNASPMLLLTKPGTGVKGIPPRLRVVCDLRERNANTHKVTSPLPDMEGILRRLSRKPYRTLIDGKDAYEQIRIDPEHVERTAMTTPDGNMVSLVLQQGDCNAVATYQTLMNHIFGPYIGVFMDVYLDDIIIYSDSLADHIQHCKTVIDILKRETLYLSATKLKFLCLEMKVLGRIVDDGGIRMDPDKVDSVMNWKVPTNKELLRGFLGSVGYLADDIATIRIPMGILTTLTGSEMSFKWEYTHQRAFDEIRRLVHAHRAHHRQPLNYSPGAPRIWLVTDGSHGGIAGVVTQGADFREGHVAAFFSAKLSSAQMNYPVHEVEMLAGVESMLRHRDILLGCHFTWATDHKGLLHLLKQKNLSGRQARWLEKISEYDFEVEYVPGVENVLADALSRIYSNDGPGTVRAPSEYAAHDDSIASPATLEAHAITMPVLVGLEALATMPEGARRLRSRRVVPDASTGRPETAREFSKRIKRVILHGPRAERRAHSVIPPVTYRQPVTNTGCCHRPAGPGRNIGILYNYSSAECLC</sequence>
<evidence type="ECO:0000256" key="5">
    <source>
        <dbReference type="ARBA" id="ARBA00022722"/>
    </source>
</evidence>
<dbReference type="EMBL" id="LUGG01000127">
    <property type="protein sequence ID" value="OBZ62662.1"/>
    <property type="molecule type" value="Genomic_DNA"/>
</dbReference>
<keyword evidence="9" id="KW-0862">Zinc</keyword>
<evidence type="ECO:0000256" key="10">
    <source>
        <dbReference type="SAM" id="MobiDB-lite"/>
    </source>
</evidence>
<feature type="domain" description="Reverse transcriptase" evidence="12">
    <location>
        <begin position="1321"/>
        <end position="1507"/>
    </location>
</feature>
<dbReference type="GO" id="GO:0004519">
    <property type="term" value="F:endonuclease activity"/>
    <property type="evidence" value="ECO:0007669"/>
    <property type="project" value="UniProtKB-KW"/>
</dbReference>
<feature type="region of interest" description="Disordered" evidence="10">
    <location>
        <begin position="652"/>
        <end position="734"/>
    </location>
</feature>
<feature type="compositionally biased region" description="Low complexity" evidence="10">
    <location>
        <begin position="426"/>
        <end position="448"/>
    </location>
</feature>
<evidence type="ECO:0000256" key="7">
    <source>
        <dbReference type="ARBA" id="ARBA00022801"/>
    </source>
</evidence>
<dbReference type="InterPro" id="IPR041373">
    <property type="entry name" value="RT_RNaseH"/>
</dbReference>
<name>A0A1C7LLJ0_GRIFR</name>
<evidence type="ECO:0000259" key="12">
    <source>
        <dbReference type="PROSITE" id="PS50878"/>
    </source>
</evidence>
<feature type="compositionally biased region" description="Polar residues" evidence="10">
    <location>
        <begin position="702"/>
        <end position="722"/>
    </location>
</feature>
<accession>A0A1C7LLJ0</accession>
<dbReference type="Pfam" id="PF00078">
    <property type="entry name" value="RVT_1"/>
    <property type="match status" value="1"/>
</dbReference>
<dbReference type="Proteomes" id="UP000092993">
    <property type="component" value="Unassembled WGS sequence"/>
</dbReference>
<dbReference type="Pfam" id="PF08284">
    <property type="entry name" value="RVP_2"/>
    <property type="match status" value="1"/>
</dbReference>
<dbReference type="PANTHER" id="PTHR37984">
    <property type="entry name" value="PROTEIN CBG26694"/>
    <property type="match status" value="1"/>
</dbReference>
<keyword evidence="9" id="KW-0479">Metal-binding</keyword>
<evidence type="ECO:0000256" key="9">
    <source>
        <dbReference type="PROSITE-ProRule" id="PRU00047"/>
    </source>
</evidence>
<dbReference type="PROSITE" id="PS50878">
    <property type="entry name" value="RT_POL"/>
    <property type="match status" value="1"/>
</dbReference>
<organism evidence="13 14">
    <name type="scientific">Grifola frondosa</name>
    <name type="common">Maitake</name>
    <name type="synonym">Polyporus frondosus</name>
    <dbReference type="NCBI Taxonomy" id="5627"/>
    <lineage>
        <taxon>Eukaryota</taxon>
        <taxon>Fungi</taxon>
        <taxon>Dikarya</taxon>
        <taxon>Basidiomycota</taxon>
        <taxon>Agaricomycotina</taxon>
        <taxon>Agaricomycetes</taxon>
        <taxon>Polyporales</taxon>
        <taxon>Grifolaceae</taxon>
        <taxon>Grifola</taxon>
    </lineage>
</organism>
<dbReference type="Pfam" id="PF17917">
    <property type="entry name" value="RT_RNaseH"/>
    <property type="match status" value="1"/>
</dbReference>
<keyword evidence="4" id="KW-0548">Nucleotidyltransferase</keyword>
<keyword evidence="7" id="KW-0378">Hydrolase</keyword>
<evidence type="ECO:0000256" key="2">
    <source>
        <dbReference type="ARBA" id="ARBA00022664"/>
    </source>
</evidence>
<comment type="caution">
    <text evidence="13">The sequence shown here is derived from an EMBL/GenBank/DDBJ whole genome shotgun (WGS) entry which is preliminary data.</text>
</comment>
<feature type="region of interest" description="Disordered" evidence="10">
    <location>
        <begin position="1"/>
        <end position="235"/>
    </location>
</feature>
<keyword evidence="8" id="KW-0695">RNA-directed DNA polymerase</keyword>
<dbReference type="InterPro" id="IPR001878">
    <property type="entry name" value="Znf_CCHC"/>
</dbReference>
<evidence type="ECO:0000313" key="14">
    <source>
        <dbReference type="Proteomes" id="UP000092993"/>
    </source>
</evidence>
<evidence type="ECO:0000256" key="1">
    <source>
        <dbReference type="ARBA" id="ARBA00012493"/>
    </source>
</evidence>
<dbReference type="PANTHER" id="PTHR37984:SF5">
    <property type="entry name" value="PROTEIN NYNRIN-LIKE"/>
    <property type="match status" value="1"/>
</dbReference>
<dbReference type="SMART" id="SM00343">
    <property type="entry name" value="ZnF_C2HC"/>
    <property type="match status" value="1"/>
</dbReference>
<dbReference type="Pfam" id="PF00098">
    <property type="entry name" value="zf-CCHC"/>
    <property type="match status" value="1"/>
</dbReference>
<feature type="compositionally biased region" description="Basic and acidic residues" evidence="10">
    <location>
        <begin position="122"/>
        <end position="139"/>
    </location>
</feature>
<dbReference type="InterPro" id="IPR043128">
    <property type="entry name" value="Rev_trsase/Diguanyl_cyclase"/>
</dbReference>
<reference evidence="13 14" key="1">
    <citation type="submission" date="2016-03" db="EMBL/GenBank/DDBJ databases">
        <title>Whole genome sequencing of Grifola frondosa 9006-11.</title>
        <authorList>
            <person name="Min B."/>
            <person name="Park H."/>
            <person name="Kim J.-G."/>
            <person name="Cho H."/>
            <person name="Oh Y.-L."/>
            <person name="Kong W.-S."/>
            <person name="Choi I.-G."/>
        </authorList>
    </citation>
    <scope>NUCLEOTIDE SEQUENCE [LARGE SCALE GENOMIC DNA]</scope>
    <source>
        <strain evidence="13 14">9006-11</strain>
    </source>
</reference>
<dbReference type="GO" id="GO:0016787">
    <property type="term" value="F:hydrolase activity"/>
    <property type="evidence" value="ECO:0007669"/>
    <property type="project" value="UniProtKB-KW"/>
</dbReference>
<feature type="compositionally biased region" description="Polar residues" evidence="10">
    <location>
        <begin position="65"/>
        <end position="74"/>
    </location>
</feature>
<dbReference type="STRING" id="5627.A0A1C7LLJ0"/>
<evidence type="ECO:0000256" key="6">
    <source>
        <dbReference type="ARBA" id="ARBA00022759"/>
    </source>
</evidence>
<dbReference type="InterPro" id="IPR036875">
    <property type="entry name" value="Znf_CCHC_sf"/>
</dbReference>
<dbReference type="CDD" id="cd01647">
    <property type="entry name" value="RT_LTR"/>
    <property type="match status" value="1"/>
</dbReference>
<feature type="compositionally biased region" description="Polar residues" evidence="10">
    <location>
        <begin position="659"/>
        <end position="677"/>
    </location>
</feature>
<dbReference type="CDD" id="cd09274">
    <property type="entry name" value="RNase_HI_RT_Ty3"/>
    <property type="match status" value="1"/>
</dbReference>
<dbReference type="PROSITE" id="PS50158">
    <property type="entry name" value="ZF_CCHC"/>
    <property type="match status" value="1"/>
</dbReference>
<feature type="compositionally biased region" description="Basic and acidic residues" evidence="10">
    <location>
        <begin position="170"/>
        <end position="194"/>
    </location>
</feature>
<feature type="compositionally biased region" description="Basic and acidic residues" evidence="10">
    <location>
        <begin position="449"/>
        <end position="477"/>
    </location>
</feature>
<feature type="region of interest" description="Disordered" evidence="10">
    <location>
        <begin position="426"/>
        <end position="492"/>
    </location>
</feature>
<keyword evidence="9" id="KW-0863">Zinc-finger</keyword>
<dbReference type="Gene3D" id="4.10.60.10">
    <property type="entry name" value="Zinc finger, CCHC-type"/>
    <property type="match status" value="1"/>
</dbReference>
<gene>
    <name evidence="13" type="primary">pol_1</name>
    <name evidence="13" type="ORF">A0H81_15020</name>
</gene>
<feature type="compositionally biased region" description="Polar residues" evidence="10">
    <location>
        <begin position="89"/>
        <end position="112"/>
    </location>
</feature>
<dbReference type="Gene3D" id="3.30.70.270">
    <property type="match status" value="2"/>
</dbReference>
<dbReference type="CDD" id="cd00303">
    <property type="entry name" value="retropepsin_like"/>
    <property type="match status" value="1"/>
</dbReference>
<feature type="compositionally biased region" description="Basic and acidic residues" evidence="10">
    <location>
        <begin position="204"/>
        <end position="223"/>
    </location>
</feature>
<dbReference type="SUPFAM" id="SSF50630">
    <property type="entry name" value="Acid proteases"/>
    <property type="match status" value="1"/>
</dbReference>
<keyword evidence="14" id="KW-1185">Reference proteome</keyword>
<dbReference type="GO" id="GO:0003964">
    <property type="term" value="F:RNA-directed DNA polymerase activity"/>
    <property type="evidence" value="ECO:0007669"/>
    <property type="project" value="UniProtKB-KW"/>
</dbReference>
<dbReference type="Gene3D" id="2.40.70.10">
    <property type="entry name" value="Acid Proteases"/>
    <property type="match status" value="1"/>
</dbReference>
<dbReference type="SUPFAM" id="SSF57756">
    <property type="entry name" value="Retrovirus zinc finger-like domains"/>
    <property type="match status" value="1"/>
</dbReference>
<dbReference type="EC" id="2.7.7.49" evidence="1"/>
<dbReference type="SUPFAM" id="SSF56672">
    <property type="entry name" value="DNA/RNA polymerases"/>
    <property type="match status" value="1"/>
</dbReference>
<dbReference type="GO" id="GO:0003676">
    <property type="term" value="F:nucleic acid binding"/>
    <property type="evidence" value="ECO:0007669"/>
    <property type="project" value="InterPro"/>
</dbReference>
<evidence type="ECO:0000256" key="4">
    <source>
        <dbReference type="ARBA" id="ARBA00022695"/>
    </source>
</evidence>
<dbReference type="InterPro" id="IPR021109">
    <property type="entry name" value="Peptidase_aspartic_dom_sf"/>
</dbReference>
<evidence type="ECO:0000256" key="3">
    <source>
        <dbReference type="ARBA" id="ARBA00022679"/>
    </source>
</evidence>
<feature type="domain" description="CCHC-type" evidence="11">
    <location>
        <begin position="743"/>
        <end position="758"/>
    </location>
</feature>
<evidence type="ECO:0000256" key="8">
    <source>
        <dbReference type="ARBA" id="ARBA00022918"/>
    </source>
</evidence>
<evidence type="ECO:0000313" key="13">
    <source>
        <dbReference type="EMBL" id="OBZ62662.1"/>
    </source>
</evidence>
<keyword evidence="3" id="KW-0808">Transferase</keyword>
<evidence type="ECO:0000259" key="11">
    <source>
        <dbReference type="PROSITE" id="PS50158"/>
    </source>
</evidence>
<dbReference type="OrthoDB" id="1750432at2759"/>
<dbReference type="GO" id="GO:0008270">
    <property type="term" value="F:zinc ion binding"/>
    <property type="evidence" value="ECO:0007669"/>
    <property type="project" value="UniProtKB-KW"/>
</dbReference>
<dbReference type="InterPro" id="IPR043502">
    <property type="entry name" value="DNA/RNA_pol_sf"/>
</dbReference>
<dbReference type="Gene3D" id="3.10.10.10">
    <property type="entry name" value="HIV Type 1 Reverse Transcriptase, subunit A, domain 1"/>
    <property type="match status" value="1"/>
</dbReference>
<dbReference type="InterPro" id="IPR000477">
    <property type="entry name" value="RT_dom"/>
</dbReference>
<dbReference type="OMA" id="EYMADIS"/>
<keyword evidence="2" id="KW-0507">mRNA processing</keyword>
<dbReference type="InterPro" id="IPR050951">
    <property type="entry name" value="Retrovirus_Pol_polyprotein"/>
</dbReference>
<keyword evidence="5" id="KW-0540">Nuclease</keyword>
<protein>
    <recommendedName>
        <fullName evidence="1">RNA-directed DNA polymerase</fullName>
        <ecNumber evidence="1">2.7.7.49</ecNumber>
    </recommendedName>
</protein>
<feature type="compositionally biased region" description="Basic and acidic residues" evidence="10">
    <location>
        <begin position="49"/>
        <end position="59"/>
    </location>
</feature>
<dbReference type="GO" id="GO:0006397">
    <property type="term" value="P:mRNA processing"/>
    <property type="evidence" value="ECO:0007669"/>
    <property type="project" value="UniProtKB-KW"/>
</dbReference>